<dbReference type="Pfam" id="PF08281">
    <property type="entry name" value="Sigma70_r4_2"/>
    <property type="match status" value="1"/>
</dbReference>
<dbReference type="RefSeq" id="WP_283830873.1">
    <property type="nucleotide sequence ID" value="NZ_JASJEU010000003.1"/>
</dbReference>
<dbReference type="Gene3D" id="1.10.10.10">
    <property type="entry name" value="Winged helix-like DNA-binding domain superfamily/Winged helix DNA-binding domain"/>
    <property type="match status" value="1"/>
</dbReference>
<evidence type="ECO:0000259" key="6">
    <source>
        <dbReference type="Pfam" id="PF04542"/>
    </source>
</evidence>
<gene>
    <name evidence="8" type="ORF">QNJ86_01880</name>
</gene>
<dbReference type="InterPro" id="IPR007627">
    <property type="entry name" value="RNA_pol_sigma70_r2"/>
</dbReference>
<feature type="domain" description="RNA polymerase sigma factor 70 region 4 type 2" evidence="7">
    <location>
        <begin position="125"/>
        <end position="176"/>
    </location>
</feature>
<feature type="domain" description="RNA polymerase sigma-70 region 2" evidence="6">
    <location>
        <begin position="32"/>
        <end position="96"/>
    </location>
</feature>
<dbReference type="SUPFAM" id="SSF88659">
    <property type="entry name" value="Sigma3 and sigma4 domains of RNA polymerase sigma factors"/>
    <property type="match status" value="1"/>
</dbReference>
<evidence type="ECO:0000313" key="9">
    <source>
        <dbReference type="Proteomes" id="UP001232750"/>
    </source>
</evidence>
<evidence type="ECO:0000256" key="5">
    <source>
        <dbReference type="ARBA" id="ARBA00023163"/>
    </source>
</evidence>
<dbReference type="EMBL" id="JASJEU010000003">
    <property type="protein sequence ID" value="MDJ1649541.1"/>
    <property type="molecule type" value="Genomic_DNA"/>
</dbReference>
<keyword evidence="9" id="KW-1185">Reference proteome</keyword>
<organism evidence="8 9">
    <name type="scientific">Gordonibacter faecis</name>
    <dbReference type="NCBI Taxonomy" id="3047475"/>
    <lineage>
        <taxon>Bacteria</taxon>
        <taxon>Bacillati</taxon>
        <taxon>Actinomycetota</taxon>
        <taxon>Coriobacteriia</taxon>
        <taxon>Eggerthellales</taxon>
        <taxon>Eggerthellaceae</taxon>
        <taxon>Gordonibacter</taxon>
    </lineage>
</organism>
<dbReference type="InterPro" id="IPR013249">
    <property type="entry name" value="RNA_pol_sigma70_r4_t2"/>
</dbReference>
<protein>
    <submittedName>
        <fullName evidence="8">RNA polymerase sigma factor</fullName>
    </submittedName>
</protein>
<evidence type="ECO:0000313" key="8">
    <source>
        <dbReference type="EMBL" id="MDJ1649541.1"/>
    </source>
</evidence>
<keyword evidence="5" id="KW-0804">Transcription</keyword>
<keyword evidence="3" id="KW-0731">Sigma factor</keyword>
<dbReference type="Gene3D" id="1.10.1740.10">
    <property type="match status" value="1"/>
</dbReference>
<evidence type="ECO:0000256" key="3">
    <source>
        <dbReference type="ARBA" id="ARBA00023082"/>
    </source>
</evidence>
<dbReference type="Proteomes" id="UP001232750">
    <property type="component" value="Unassembled WGS sequence"/>
</dbReference>
<dbReference type="InterPro" id="IPR039425">
    <property type="entry name" value="RNA_pol_sigma-70-like"/>
</dbReference>
<accession>A0ABT7DJ41</accession>
<dbReference type="InterPro" id="IPR013325">
    <property type="entry name" value="RNA_pol_sigma_r2"/>
</dbReference>
<comment type="similarity">
    <text evidence="1">Belongs to the sigma-70 factor family. ECF subfamily.</text>
</comment>
<dbReference type="InterPro" id="IPR014284">
    <property type="entry name" value="RNA_pol_sigma-70_dom"/>
</dbReference>
<dbReference type="InterPro" id="IPR036388">
    <property type="entry name" value="WH-like_DNA-bd_sf"/>
</dbReference>
<dbReference type="SUPFAM" id="SSF88946">
    <property type="entry name" value="Sigma2 domain of RNA polymerase sigma factors"/>
    <property type="match status" value="1"/>
</dbReference>
<sequence>MYDTDTTGEPSARRQLAGADARAELLEASLSRWGDTVLRLAVNRTDNRSDAEDVFQTVFMRLYQAAPRFTDDEHEKAWLLRVTMNCCADLHRSPWRKQRAVYDDETAAALPAPPAPNAGDLANAALAQALTRLSGKQRAAVHLHYYEGYSTDEIAQITGEQPATVRSHLHRARKALRLDLGAHE</sequence>
<dbReference type="InterPro" id="IPR013324">
    <property type="entry name" value="RNA_pol_sigma_r3/r4-like"/>
</dbReference>
<reference evidence="8 9" key="1">
    <citation type="submission" date="2023-05" db="EMBL/GenBank/DDBJ databases">
        <title>Gordonibacter KGMB12511T sp. nov., isolated from faeces of healthy Korean.</title>
        <authorList>
            <person name="Kim H.S."/>
            <person name="Kim J.-S."/>
            <person name="Suh M.K."/>
            <person name="Eom M.K."/>
            <person name="Do H.E."/>
            <person name="Lee J.-S."/>
        </authorList>
    </citation>
    <scope>NUCLEOTIDE SEQUENCE [LARGE SCALE GENOMIC DNA]</scope>
    <source>
        <strain evidence="8 9">KGMB12511</strain>
    </source>
</reference>
<proteinExistence type="inferred from homology"/>
<keyword evidence="2" id="KW-0805">Transcription regulation</keyword>
<evidence type="ECO:0000256" key="4">
    <source>
        <dbReference type="ARBA" id="ARBA00023125"/>
    </source>
</evidence>
<evidence type="ECO:0000256" key="2">
    <source>
        <dbReference type="ARBA" id="ARBA00023015"/>
    </source>
</evidence>
<dbReference type="PANTHER" id="PTHR43133">
    <property type="entry name" value="RNA POLYMERASE ECF-TYPE SIGMA FACTO"/>
    <property type="match status" value="1"/>
</dbReference>
<dbReference type="CDD" id="cd06171">
    <property type="entry name" value="Sigma70_r4"/>
    <property type="match status" value="1"/>
</dbReference>
<keyword evidence="4" id="KW-0238">DNA-binding</keyword>
<name>A0ABT7DJ41_9ACTN</name>
<dbReference type="PANTHER" id="PTHR43133:SF8">
    <property type="entry name" value="RNA POLYMERASE SIGMA FACTOR HI_1459-RELATED"/>
    <property type="match status" value="1"/>
</dbReference>
<dbReference type="Pfam" id="PF04542">
    <property type="entry name" value="Sigma70_r2"/>
    <property type="match status" value="1"/>
</dbReference>
<evidence type="ECO:0000259" key="7">
    <source>
        <dbReference type="Pfam" id="PF08281"/>
    </source>
</evidence>
<comment type="caution">
    <text evidence="8">The sequence shown here is derived from an EMBL/GenBank/DDBJ whole genome shotgun (WGS) entry which is preliminary data.</text>
</comment>
<dbReference type="NCBIfam" id="TIGR02937">
    <property type="entry name" value="sigma70-ECF"/>
    <property type="match status" value="1"/>
</dbReference>
<evidence type="ECO:0000256" key="1">
    <source>
        <dbReference type="ARBA" id="ARBA00010641"/>
    </source>
</evidence>